<name>A0A9J5XF84_SOLCO</name>
<sequence>MRLLEHAQHPQTSYGKINIVGPSSHAPQGTFIDQTDTNTPLQKQIQEAKKIGLVYDLIKFPTLRTIPQRNGNSSDQRDTEISQGVSQPWIKTSDSNGTLYQNDRIYGAPVTSVDIRDFTECIQDIQMHELSWRRDYYTWSNKQLGTNRIYRKIYKVFRN</sequence>
<protein>
    <submittedName>
        <fullName evidence="2">Uncharacterized protein</fullName>
    </submittedName>
</protein>
<reference evidence="2 3" key="1">
    <citation type="submission" date="2020-09" db="EMBL/GenBank/DDBJ databases">
        <title>De no assembly of potato wild relative species, Solanum commersonii.</title>
        <authorList>
            <person name="Cho K."/>
        </authorList>
    </citation>
    <scope>NUCLEOTIDE SEQUENCE [LARGE SCALE GENOMIC DNA]</scope>
    <source>
        <strain evidence="2">LZ3.2</strain>
        <tissue evidence="2">Leaf</tissue>
    </source>
</reference>
<proteinExistence type="predicted"/>
<keyword evidence="3" id="KW-1185">Reference proteome</keyword>
<evidence type="ECO:0000256" key="1">
    <source>
        <dbReference type="SAM" id="MobiDB-lite"/>
    </source>
</evidence>
<organism evidence="2 3">
    <name type="scientific">Solanum commersonii</name>
    <name type="common">Commerson's wild potato</name>
    <name type="synonym">Commerson's nightshade</name>
    <dbReference type="NCBI Taxonomy" id="4109"/>
    <lineage>
        <taxon>Eukaryota</taxon>
        <taxon>Viridiplantae</taxon>
        <taxon>Streptophyta</taxon>
        <taxon>Embryophyta</taxon>
        <taxon>Tracheophyta</taxon>
        <taxon>Spermatophyta</taxon>
        <taxon>Magnoliopsida</taxon>
        <taxon>eudicotyledons</taxon>
        <taxon>Gunneridae</taxon>
        <taxon>Pentapetalae</taxon>
        <taxon>asterids</taxon>
        <taxon>lamiids</taxon>
        <taxon>Solanales</taxon>
        <taxon>Solanaceae</taxon>
        <taxon>Solanoideae</taxon>
        <taxon>Solaneae</taxon>
        <taxon>Solanum</taxon>
    </lineage>
</organism>
<evidence type="ECO:0000313" key="3">
    <source>
        <dbReference type="Proteomes" id="UP000824120"/>
    </source>
</evidence>
<dbReference type="OrthoDB" id="1932741at2759"/>
<gene>
    <name evidence="2" type="ORF">H5410_046729</name>
</gene>
<comment type="caution">
    <text evidence="2">The sequence shown here is derived from an EMBL/GenBank/DDBJ whole genome shotgun (WGS) entry which is preliminary data.</text>
</comment>
<feature type="region of interest" description="Disordered" evidence="1">
    <location>
        <begin position="66"/>
        <end position="93"/>
    </location>
</feature>
<feature type="region of interest" description="Disordered" evidence="1">
    <location>
        <begin position="1"/>
        <end position="20"/>
    </location>
</feature>
<accession>A0A9J5XF84</accession>
<dbReference type="Proteomes" id="UP000824120">
    <property type="component" value="Chromosome 9"/>
</dbReference>
<dbReference type="EMBL" id="JACXVP010000009">
    <property type="protein sequence ID" value="KAG5586295.1"/>
    <property type="molecule type" value="Genomic_DNA"/>
</dbReference>
<feature type="compositionally biased region" description="Polar residues" evidence="1">
    <location>
        <begin position="81"/>
        <end position="93"/>
    </location>
</feature>
<dbReference type="AlphaFoldDB" id="A0A9J5XF84"/>
<evidence type="ECO:0000313" key="2">
    <source>
        <dbReference type="EMBL" id="KAG5586295.1"/>
    </source>
</evidence>